<dbReference type="Gene3D" id="3.30.160.60">
    <property type="entry name" value="Classic Zinc Finger"/>
    <property type="match status" value="2"/>
</dbReference>
<name>A0AAN5D8F0_9BILA</name>
<dbReference type="FunFam" id="3.30.160.60:FF:001732">
    <property type="entry name" value="Zgc:162936"/>
    <property type="match status" value="1"/>
</dbReference>
<dbReference type="SUPFAM" id="SSF57667">
    <property type="entry name" value="beta-beta-alpha zinc fingers"/>
    <property type="match status" value="1"/>
</dbReference>
<feature type="region of interest" description="Disordered" evidence="6">
    <location>
        <begin position="1"/>
        <end position="22"/>
    </location>
</feature>
<dbReference type="Proteomes" id="UP001328107">
    <property type="component" value="Unassembled WGS sequence"/>
</dbReference>
<dbReference type="EMBL" id="BTRK01000006">
    <property type="protein sequence ID" value="GMR57622.1"/>
    <property type="molecule type" value="Genomic_DNA"/>
</dbReference>
<proteinExistence type="predicted"/>
<protein>
    <recommendedName>
        <fullName evidence="7">C2H2-type domain-containing protein</fullName>
    </recommendedName>
</protein>
<dbReference type="InterPro" id="IPR036236">
    <property type="entry name" value="Znf_C2H2_sf"/>
</dbReference>
<evidence type="ECO:0000256" key="4">
    <source>
        <dbReference type="ARBA" id="ARBA00022833"/>
    </source>
</evidence>
<evidence type="ECO:0000313" key="8">
    <source>
        <dbReference type="EMBL" id="GMR57622.1"/>
    </source>
</evidence>
<dbReference type="PANTHER" id="PTHR23226">
    <property type="entry name" value="ZINC FINGER AND SCAN DOMAIN-CONTAINING"/>
    <property type="match status" value="1"/>
</dbReference>
<accession>A0AAN5D8F0</accession>
<keyword evidence="2" id="KW-0677">Repeat</keyword>
<dbReference type="GO" id="GO:0045893">
    <property type="term" value="P:positive regulation of DNA-templated transcription"/>
    <property type="evidence" value="ECO:0007669"/>
    <property type="project" value="UniProtKB-ARBA"/>
</dbReference>
<evidence type="ECO:0000256" key="3">
    <source>
        <dbReference type="ARBA" id="ARBA00022771"/>
    </source>
</evidence>
<feature type="non-terminal residue" evidence="8">
    <location>
        <position position="1"/>
    </location>
</feature>
<dbReference type="GO" id="GO:0008270">
    <property type="term" value="F:zinc ion binding"/>
    <property type="evidence" value="ECO:0007669"/>
    <property type="project" value="UniProtKB-KW"/>
</dbReference>
<keyword evidence="9" id="KW-1185">Reference proteome</keyword>
<evidence type="ECO:0000259" key="7">
    <source>
        <dbReference type="PROSITE" id="PS50157"/>
    </source>
</evidence>
<keyword evidence="3 5" id="KW-0863">Zinc-finger</keyword>
<evidence type="ECO:0000256" key="5">
    <source>
        <dbReference type="PROSITE-ProRule" id="PRU00042"/>
    </source>
</evidence>
<dbReference type="PROSITE" id="PS00028">
    <property type="entry name" value="ZINC_FINGER_C2H2_1"/>
    <property type="match status" value="2"/>
</dbReference>
<dbReference type="AlphaFoldDB" id="A0AAN5D8F0"/>
<reference evidence="9" key="1">
    <citation type="submission" date="2022-10" db="EMBL/GenBank/DDBJ databases">
        <title>Genome assembly of Pristionchus species.</title>
        <authorList>
            <person name="Yoshida K."/>
            <person name="Sommer R.J."/>
        </authorList>
    </citation>
    <scope>NUCLEOTIDE SEQUENCE [LARGE SCALE GENOMIC DNA]</scope>
    <source>
        <strain evidence="9">RS5460</strain>
    </source>
</reference>
<organism evidence="8 9">
    <name type="scientific">Pristionchus mayeri</name>
    <dbReference type="NCBI Taxonomy" id="1317129"/>
    <lineage>
        <taxon>Eukaryota</taxon>
        <taxon>Metazoa</taxon>
        <taxon>Ecdysozoa</taxon>
        <taxon>Nematoda</taxon>
        <taxon>Chromadorea</taxon>
        <taxon>Rhabditida</taxon>
        <taxon>Rhabditina</taxon>
        <taxon>Diplogasteromorpha</taxon>
        <taxon>Diplogasteroidea</taxon>
        <taxon>Neodiplogasteridae</taxon>
        <taxon>Pristionchus</taxon>
    </lineage>
</organism>
<dbReference type="GO" id="GO:0043565">
    <property type="term" value="F:sequence-specific DNA binding"/>
    <property type="evidence" value="ECO:0007669"/>
    <property type="project" value="UniProtKB-ARBA"/>
</dbReference>
<keyword evidence="4" id="KW-0862">Zinc</keyword>
<evidence type="ECO:0000256" key="6">
    <source>
        <dbReference type="SAM" id="MobiDB-lite"/>
    </source>
</evidence>
<keyword evidence="1" id="KW-0479">Metal-binding</keyword>
<evidence type="ECO:0000313" key="9">
    <source>
        <dbReference type="Proteomes" id="UP001328107"/>
    </source>
</evidence>
<dbReference type="Pfam" id="PF00096">
    <property type="entry name" value="zf-C2H2"/>
    <property type="match status" value="2"/>
</dbReference>
<feature type="domain" description="C2H2-type" evidence="7">
    <location>
        <begin position="153"/>
        <end position="183"/>
    </location>
</feature>
<comment type="caution">
    <text evidence="8">The sequence shown here is derived from an EMBL/GenBank/DDBJ whole genome shotgun (WGS) entry which is preliminary data.</text>
</comment>
<dbReference type="PROSITE" id="PS50157">
    <property type="entry name" value="ZINC_FINGER_C2H2_2"/>
    <property type="match status" value="3"/>
</dbReference>
<dbReference type="SMART" id="SM00355">
    <property type="entry name" value="ZnF_C2H2"/>
    <property type="match status" value="3"/>
</dbReference>
<evidence type="ECO:0000256" key="1">
    <source>
        <dbReference type="ARBA" id="ARBA00022723"/>
    </source>
</evidence>
<dbReference type="GO" id="GO:0005694">
    <property type="term" value="C:chromosome"/>
    <property type="evidence" value="ECO:0007669"/>
    <property type="project" value="UniProtKB-ARBA"/>
</dbReference>
<dbReference type="FunFam" id="3.30.160.60:FF:000478">
    <property type="entry name" value="Zinc finger protein 133"/>
    <property type="match status" value="1"/>
</dbReference>
<feature type="domain" description="C2H2-type" evidence="7">
    <location>
        <begin position="97"/>
        <end position="124"/>
    </location>
</feature>
<dbReference type="InterPro" id="IPR013087">
    <property type="entry name" value="Znf_C2H2_type"/>
</dbReference>
<evidence type="ECO:0000256" key="2">
    <source>
        <dbReference type="ARBA" id="ARBA00022737"/>
    </source>
</evidence>
<gene>
    <name evidence="8" type="ORF">PMAYCL1PPCAC_27817</name>
</gene>
<feature type="domain" description="C2H2-type" evidence="7">
    <location>
        <begin position="125"/>
        <end position="152"/>
    </location>
</feature>
<sequence>SPGPSRPFNDAHLVTSGGKESNMVSVGSLTPTTMPMHYPSPRPSRPSYQQNIASFEWRESNMDPADRLNPATIPAYTGFRSNPPIKRAKVEKSENSFPCSECGKNLSRKDALDCHMRIHTGVKPFPCTLCGKSFRVRSFLISHIKTAHGTQPYACLTCGEQFTYQQDVGRHLVWNPWHKMQSLLME</sequence>